<keyword evidence="9" id="KW-0902">Two-component regulatory system</keyword>
<dbReference type="SUPFAM" id="SSF55874">
    <property type="entry name" value="ATPase domain of HSP90 chaperone/DNA topoisomerase II/histidine kinase"/>
    <property type="match status" value="1"/>
</dbReference>
<proteinExistence type="predicted"/>
<dbReference type="InterPro" id="IPR003660">
    <property type="entry name" value="HAMP_dom"/>
</dbReference>
<evidence type="ECO:0000256" key="8">
    <source>
        <dbReference type="ARBA" id="ARBA00022989"/>
    </source>
</evidence>
<feature type="region of interest" description="Disordered" evidence="10">
    <location>
        <begin position="233"/>
        <end position="263"/>
    </location>
</feature>
<organism evidence="14 15">
    <name type="scientific">Actinacidiphila polyblastidii</name>
    <dbReference type="NCBI Taxonomy" id="3110430"/>
    <lineage>
        <taxon>Bacteria</taxon>
        <taxon>Bacillati</taxon>
        <taxon>Actinomycetota</taxon>
        <taxon>Actinomycetes</taxon>
        <taxon>Kitasatosporales</taxon>
        <taxon>Streptomycetaceae</taxon>
        <taxon>Actinacidiphila</taxon>
    </lineage>
</organism>
<evidence type="ECO:0000259" key="12">
    <source>
        <dbReference type="PROSITE" id="PS50109"/>
    </source>
</evidence>
<dbReference type="SMART" id="SM00388">
    <property type="entry name" value="HisKA"/>
    <property type="match status" value="1"/>
</dbReference>
<evidence type="ECO:0000256" key="10">
    <source>
        <dbReference type="SAM" id="MobiDB-lite"/>
    </source>
</evidence>
<evidence type="ECO:0000256" key="9">
    <source>
        <dbReference type="ARBA" id="ARBA00023012"/>
    </source>
</evidence>
<evidence type="ECO:0000256" key="7">
    <source>
        <dbReference type="ARBA" id="ARBA00022777"/>
    </source>
</evidence>
<dbReference type="SUPFAM" id="SSF158472">
    <property type="entry name" value="HAMP domain-like"/>
    <property type="match status" value="1"/>
</dbReference>
<dbReference type="Gene3D" id="6.10.340.10">
    <property type="match status" value="1"/>
</dbReference>
<evidence type="ECO:0000256" key="1">
    <source>
        <dbReference type="ARBA" id="ARBA00000085"/>
    </source>
</evidence>
<dbReference type="CDD" id="cd06225">
    <property type="entry name" value="HAMP"/>
    <property type="match status" value="1"/>
</dbReference>
<keyword evidence="11" id="KW-0472">Membrane</keyword>
<evidence type="ECO:0000313" key="14">
    <source>
        <dbReference type="EMBL" id="MEE4546694.1"/>
    </source>
</evidence>
<evidence type="ECO:0000256" key="4">
    <source>
        <dbReference type="ARBA" id="ARBA00022553"/>
    </source>
</evidence>
<gene>
    <name evidence="14" type="ORF">V2S66_32605</name>
</gene>
<evidence type="ECO:0000256" key="11">
    <source>
        <dbReference type="SAM" id="Phobius"/>
    </source>
</evidence>
<dbReference type="RefSeq" id="WP_330800416.1">
    <property type="nucleotide sequence ID" value="NZ_JAZEWV010000051.1"/>
</dbReference>
<evidence type="ECO:0000313" key="15">
    <source>
        <dbReference type="Proteomes" id="UP001344658"/>
    </source>
</evidence>
<comment type="subcellular location">
    <subcellularLocation>
        <location evidence="2">Cell membrane</location>
    </subcellularLocation>
</comment>
<dbReference type="SMART" id="SM00304">
    <property type="entry name" value="HAMP"/>
    <property type="match status" value="1"/>
</dbReference>
<dbReference type="Gene3D" id="1.10.287.130">
    <property type="match status" value="1"/>
</dbReference>
<keyword evidence="6 11" id="KW-0812">Transmembrane</keyword>
<dbReference type="Gene3D" id="3.30.565.10">
    <property type="entry name" value="Histidine kinase-like ATPase, C-terminal domain"/>
    <property type="match status" value="1"/>
</dbReference>
<comment type="catalytic activity">
    <reaction evidence="1">
        <text>ATP + protein L-histidine = ADP + protein N-phospho-L-histidine.</text>
        <dbReference type="EC" id="2.7.13.3"/>
    </reaction>
</comment>
<dbReference type="InterPro" id="IPR003594">
    <property type="entry name" value="HATPase_dom"/>
</dbReference>
<sequence length="784" mass="80434">MRGDARQDAAAPIRPARAGRRDVPLRRSLLLKLLVLSALVSACSIAATAWLTAHVTAVAVRQEQGQALTDDARIYDALLGYAATHRDWAGVAGTVRDLAGGSGHRITLTDRGRRVLVDSAAPGARPADLPAEASATVDPLSVDTALVAQTQLRAEGGAAPRGAWDTPGTAAPAAVPEQRAACAARDRCLPGAVPTFAGRGAPSPSPTAAAHTGTLGTDALHTDALHTDTLHTDALHTDDGSGPSDPPRMVPVPRPGDGRPAAVVAQPPAASTIDARAVGPFRLTSAEHATLRGEALRVAACLRDRLHLNTQVTDAPSGRPVITTAQTGRYLPTDCDTAALAALTRTERHALTQLDALVDSCLDRHHAPHIEVGADFGWTAAAPRQAGAHPRAADDVAPSCIDTGRREQLASYVAPPVLLFVSSTPRTASAFLDLSGANRARIAEVTGLVLLLTLTVTALAGTRMVRPLRALAGAARRMTDGDLSARVRSTANDEIGGVAAAFNTMAERREQSEGLRKAMVSDVAHELRTPLSNIRGWLEAAEDGLVVPDRALLSSLLDEAVLLQHVIDDLRDLSAADAGELRLRPQALDLADLLGQVATAHRGTADAAGVVLLTAVDPAVDPAAGPASAAPASPAAPAAPAEDPSAAGSGDPPPSGRATGENRPIPAWAQADPVRLRQAVGNLVSNAIRHTPAGGTVTVRARPVGTGGVVIEVADTGSGIAAEDLPRVFDRFWRAEKSRSRQTGGSGLGLSIVRKLAEAHGGSVAAASGPGAGSVFTITIPGPA</sequence>
<dbReference type="GO" id="GO:0016301">
    <property type="term" value="F:kinase activity"/>
    <property type="evidence" value="ECO:0007669"/>
    <property type="project" value="UniProtKB-KW"/>
</dbReference>
<evidence type="ECO:0000256" key="6">
    <source>
        <dbReference type="ARBA" id="ARBA00022692"/>
    </source>
</evidence>
<dbReference type="Pfam" id="PF02518">
    <property type="entry name" value="HATPase_c"/>
    <property type="match status" value="1"/>
</dbReference>
<accession>A0ABU7PN61</accession>
<evidence type="ECO:0000256" key="5">
    <source>
        <dbReference type="ARBA" id="ARBA00022679"/>
    </source>
</evidence>
<feature type="domain" description="Histidine kinase" evidence="12">
    <location>
        <begin position="522"/>
        <end position="784"/>
    </location>
</feature>
<dbReference type="PROSITE" id="PS50109">
    <property type="entry name" value="HIS_KIN"/>
    <property type="match status" value="1"/>
</dbReference>
<dbReference type="InterPro" id="IPR003661">
    <property type="entry name" value="HisK_dim/P_dom"/>
</dbReference>
<dbReference type="Pfam" id="PF00512">
    <property type="entry name" value="HisKA"/>
    <property type="match status" value="1"/>
</dbReference>
<reference evidence="14 15" key="1">
    <citation type="submission" date="2023-12" db="EMBL/GenBank/DDBJ databases">
        <title>Streptomyces sp. V4-01.</title>
        <authorList>
            <person name="Somphong A."/>
            <person name="Phongsopitanun W."/>
        </authorList>
    </citation>
    <scope>NUCLEOTIDE SEQUENCE [LARGE SCALE GENOMIC DNA]</scope>
    <source>
        <strain evidence="14 15">V4-01</strain>
    </source>
</reference>
<dbReference type="SUPFAM" id="SSF47384">
    <property type="entry name" value="Homodimeric domain of signal transducing histidine kinase"/>
    <property type="match status" value="1"/>
</dbReference>
<feature type="transmembrane region" description="Helical" evidence="11">
    <location>
        <begin position="29"/>
        <end position="51"/>
    </location>
</feature>
<name>A0ABU7PN61_9ACTN</name>
<feature type="compositionally biased region" description="Low complexity" evidence="10">
    <location>
        <begin position="622"/>
        <end position="650"/>
    </location>
</feature>
<keyword evidence="8 11" id="KW-1133">Transmembrane helix</keyword>
<dbReference type="InterPro" id="IPR005467">
    <property type="entry name" value="His_kinase_dom"/>
</dbReference>
<dbReference type="PANTHER" id="PTHR43711">
    <property type="entry name" value="TWO-COMPONENT HISTIDINE KINASE"/>
    <property type="match status" value="1"/>
</dbReference>
<dbReference type="PANTHER" id="PTHR43711:SF1">
    <property type="entry name" value="HISTIDINE KINASE 1"/>
    <property type="match status" value="1"/>
</dbReference>
<dbReference type="InterPro" id="IPR036097">
    <property type="entry name" value="HisK_dim/P_sf"/>
</dbReference>
<evidence type="ECO:0000256" key="2">
    <source>
        <dbReference type="ARBA" id="ARBA00004236"/>
    </source>
</evidence>
<keyword evidence="5" id="KW-0808">Transferase</keyword>
<dbReference type="EMBL" id="JAZEWV010000051">
    <property type="protein sequence ID" value="MEE4546694.1"/>
    <property type="molecule type" value="Genomic_DNA"/>
</dbReference>
<dbReference type="PRINTS" id="PR00344">
    <property type="entry name" value="BCTRLSENSOR"/>
</dbReference>
<dbReference type="Pfam" id="PF00672">
    <property type="entry name" value="HAMP"/>
    <property type="match status" value="1"/>
</dbReference>
<evidence type="ECO:0000259" key="13">
    <source>
        <dbReference type="PROSITE" id="PS50885"/>
    </source>
</evidence>
<dbReference type="CDD" id="cd00075">
    <property type="entry name" value="HATPase"/>
    <property type="match status" value="1"/>
</dbReference>
<dbReference type="PROSITE" id="PS50885">
    <property type="entry name" value="HAMP"/>
    <property type="match status" value="1"/>
</dbReference>
<dbReference type="InterPro" id="IPR036890">
    <property type="entry name" value="HATPase_C_sf"/>
</dbReference>
<keyword evidence="4" id="KW-0597">Phosphoprotein</keyword>
<feature type="compositionally biased region" description="Pro residues" evidence="10">
    <location>
        <begin position="244"/>
        <end position="254"/>
    </location>
</feature>
<dbReference type="Proteomes" id="UP001344658">
    <property type="component" value="Unassembled WGS sequence"/>
</dbReference>
<evidence type="ECO:0000256" key="3">
    <source>
        <dbReference type="ARBA" id="ARBA00012438"/>
    </source>
</evidence>
<feature type="domain" description="HAMP" evidence="13">
    <location>
        <begin position="462"/>
        <end position="514"/>
    </location>
</feature>
<dbReference type="EC" id="2.7.13.3" evidence="3"/>
<protein>
    <recommendedName>
        <fullName evidence="3">histidine kinase</fullName>
        <ecNumber evidence="3">2.7.13.3</ecNumber>
    </recommendedName>
</protein>
<comment type="caution">
    <text evidence="14">The sequence shown here is derived from an EMBL/GenBank/DDBJ whole genome shotgun (WGS) entry which is preliminary data.</text>
</comment>
<feature type="region of interest" description="Disordered" evidence="10">
    <location>
        <begin position="622"/>
        <end position="668"/>
    </location>
</feature>
<dbReference type="InterPro" id="IPR050736">
    <property type="entry name" value="Sensor_HK_Regulatory"/>
</dbReference>
<dbReference type="CDD" id="cd00082">
    <property type="entry name" value="HisKA"/>
    <property type="match status" value="1"/>
</dbReference>
<dbReference type="SMART" id="SM00387">
    <property type="entry name" value="HATPase_c"/>
    <property type="match status" value="1"/>
</dbReference>
<dbReference type="InterPro" id="IPR004358">
    <property type="entry name" value="Sig_transdc_His_kin-like_C"/>
</dbReference>
<keyword evidence="7 14" id="KW-0418">Kinase</keyword>
<keyword evidence="15" id="KW-1185">Reference proteome</keyword>